<gene>
    <name evidence="2" type="ORF">FHT01_001290</name>
</gene>
<dbReference type="SUPFAM" id="SSF51126">
    <property type="entry name" value="Pectin lyase-like"/>
    <property type="match status" value="1"/>
</dbReference>
<reference evidence="2 3" key="1">
    <citation type="submission" date="2020-03" db="EMBL/GenBank/DDBJ databases">
        <title>Genomic Encyclopedia of Type Strains, Phase IV (KMG-IV): sequencing the most valuable type-strain genomes for metagenomic binning, comparative biology and taxonomic classification.</title>
        <authorList>
            <person name="Goeker M."/>
        </authorList>
    </citation>
    <scope>NUCLEOTIDE SEQUENCE [LARGE SCALE GENOMIC DNA]</scope>
    <source>
        <strain evidence="2 3">DSM 22753</strain>
    </source>
</reference>
<dbReference type="Proteomes" id="UP000788153">
    <property type="component" value="Unassembled WGS sequence"/>
</dbReference>
<accession>A0ABX0U4Q5</accession>
<dbReference type="InterPro" id="IPR012334">
    <property type="entry name" value="Pectin_lyas_fold"/>
</dbReference>
<feature type="chain" id="PRO_5046954168" description="Right handed beta helix region" evidence="1">
    <location>
        <begin position="20"/>
        <end position="310"/>
    </location>
</feature>
<protein>
    <recommendedName>
        <fullName evidence="4">Right handed beta helix region</fullName>
    </recommendedName>
</protein>
<evidence type="ECO:0000256" key="1">
    <source>
        <dbReference type="SAM" id="SignalP"/>
    </source>
</evidence>
<name>A0ABX0U4Q5_9SPHN</name>
<sequence>MRLAIPAIALAIVAVPAQTQGTAAPFTVVEQGRGYSSLADAVNAIGGGSGTIRIAPGTYRDCAVQTEGRVSFVAAQPGTAIFDGGVCEGKAVLVLRGQGSKVDGLIFSNIRVPDGNGAGIRMEQGNLVVSNAMFLDSQSGILAGADPASSIEIDHSSFAGLGKDPTGNGAHAVYIGRYGSVRVTASRFERGTGGHYLKSRAARTIVTGSSFDDSKGQDTNYLIDMPNGSTGRIADNTFVQGPNKINYSTLITVAPEGVEHSSAGMVIEGNTATLAPGFEYRTTFVGNWSDDKVTVRDNALAERITVYEDR</sequence>
<dbReference type="RefSeq" id="WP_140231365.1">
    <property type="nucleotide sequence ID" value="NZ_BAAAEV010000001.1"/>
</dbReference>
<dbReference type="InterPro" id="IPR011050">
    <property type="entry name" value="Pectin_lyase_fold/virulence"/>
</dbReference>
<dbReference type="EMBL" id="JAASQP010000001">
    <property type="protein sequence ID" value="NIJ23748.1"/>
    <property type="molecule type" value="Genomic_DNA"/>
</dbReference>
<comment type="caution">
    <text evidence="2">The sequence shown here is derived from an EMBL/GenBank/DDBJ whole genome shotgun (WGS) entry which is preliminary data.</text>
</comment>
<organism evidence="2 3">
    <name type="scientific">Sphingomonas japonica</name>
    <dbReference type="NCBI Taxonomy" id="511662"/>
    <lineage>
        <taxon>Bacteria</taxon>
        <taxon>Pseudomonadati</taxon>
        <taxon>Pseudomonadota</taxon>
        <taxon>Alphaproteobacteria</taxon>
        <taxon>Sphingomonadales</taxon>
        <taxon>Sphingomonadaceae</taxon>
        <taxon>Sphingomonas</taxon>
    </lineage>
</organism>
<evidence type="ECO:0008006" key="4">
    <source>
        <dbReference type="Google" id="ProtNLM"/>
    </source>
</evidence>
<evidence type="ECO:0000313" key="2">
    <source>
        <dbReference type="EMBL" id="NIJ23748.1"/>
    </source>
</evidence>
<feature type="signal peptide" evidence="1">
    <location>
        <begin position="1"/>
        <end position="19"/>
    </location>
</feature>
<keyword evidence="3" id="KW-1185">Reference proteome</keyword>
<dbReference type="Gene3D" id="2.160.20.10">
    <property type="entry name" value="Single-stranded right-handed beta-helix, Pectin lyase-like"/>
    <property type="match status" value="1"/>
</dbReference>
<evidence type="ECO:0000313" key="3">
    <source>
        <dbReference type="Proteomes" id="UP000788153"/>
    </source>
</evidence>
<keyword evidence="1" id="KW-0732">Signal</keyword>
<proteinExistence type="predicted"/>